<dbReference type="AlphaFoldDB" id="A0A4Z2HQH8"/>
<dbReference type="Proteomes" id="UP000314294">
    <property type="component" value="Unassembled WGS sequence"/>
</dbReference>
<comment type="caution">
    <text evidence="1">The sequence shown here is derived from an EMBL/GenBank/DDBJ whole genome shotgun (WGS) entry which is preliminary data.</text>
</comment>
<keyword evidence="2" id="KW-1185">Reference proteome</keyword>
<dbReference type="EMBL" id="SRLO01000197">
    <property type="protein sequence ID" value="TNN67890.1"/>
    <property type="molecule type" value="Genomic_DNA"/>
</dbReference>
<accession>A0A4Z2HQH8</accession>
<evidence type="ECO:0000313" key="1">
    <source>
        <dbReference type="EMBL" id="TNN67890.1"/>
    </source>
</evidence>
<sequence>MLKEVTVIAEAELHTSRCSAGSVHEVPLYSDSEIVSSVMSRFDSSNARLSHSYRAVNIPSPSAAALMVLGNYDHEVHPARREHVMRQMDLLHSFGEARGRGGHDVNAGGEEAPVLSVFSWFK</sequence>
<organism evidence="1 2">
    <name type="scientific">Liparis tanakae</name>
    <name type="common">Tanaka's snailfish</name>
    <dbReference type="NCBI Taxonomy" id="230148"/>
    <lineage>
        <taxon>Eukaryota</taxon>
        <taxon>Metazoa</taxon>
        <taxon>Chordata</taxon>
        <taxon>Craniata</taxon>
        <taxon>Vertebrata</taxon>
        <taxon>Euteleostomi</taxon>
        <taxon>Actinopterygii</taxon>
        <taxon>Neopterygii</taxon>
        <taxon>Teleostei</taxon>
        <taxon>Neoteleostei</taxon>
        <taxon>Acanthomorphata</taxon>
        <taxon>Eupercaria</taxon>
        <taxon>Perciformes</taxon>
        <taxon>Cottioidei</taxon>
        <taxon>Cottales</taxon>
        <taxon>Liparidae</taxon>
        <taxon>Liparis</taxon>
    </lineage>
</organism>
<protein>
    <submittedName>
        <fullName evidence="1">Uncharacterized protein</fullName>
    </submittedName>
</protein>
<gene>
    <name evidence="1" type="ORF">EYF80_021859</name>
</gene>
<name>A0A4Z2HQH8_9TELE</name>
<evidence type="ECO:0000313" key="2">
    <source>
        <dbReference type="Proteomes" id="UP000314294"/>
    </source>
</evidence>
<reference evidence="1 2" key="1">
    <citation type="submission" date="2019-03" db="EMBL/GenBank/DDBJ databases">
        <title>First draft genome of Liparis tanakae, snailfish: a comprehensive survey of snailfish specific genes.</title>
        <authorList>
            <person name="Kim W."/>
            <person name="Song I."/>
            <person name="Jeong J.-H."/>
            <person name="Kim D."/>
            <person name="Kim S."/>
            <person name="Ryu S."/>
            <person name="Song J.Y."/>
            <person name="Lee S.K."/>
        </authorList>
    </citation>
    <scope>NUCLEOTIDE SEQUENCE [LARGE SCALE GENOMIC DNA]</scope>
    <source>
        <tissue evidence="1">Muscle</tissue>
    </source>
</reference>
<proteinExistence type="predicted"/>